<evidence type="ECO:0000313" key="2">
    <source>
        <dbReference type="EMBL" id="KAK2846969.1"/>
    </source>
</evidence>
<dbReference type="EMBL" id="JAUPFM010000007">
    <property type="protein sequence ID" value="KAK2846969.1"/>
    <property type="molecule type" value="Genomic_DNA"/>
</dbReference>
<feature type="compositionally biased region" description="Basic residues" evidence="1">
    <location>
        <begin position="135"/>
        <end position="147"/>
    </location>
</feature>
<reference evidence="2" key="1">
    <citation type="submission" date="2023-07" db="EMBL/GenBank/DDBJ databases">
        <title>Chromosome-level Genome Assembly of Striped Snakehead (Channa striata).</title>
        <authorList>
            <person name="Liu H."/>
        </authorList>
    </citation>
    <scope>NUCLEOTIDE SEQUENCE</scope>
    <source>
        <strain evidence="2">Gz</strain>
        <tissue evidence="2">Muscle</tissue>
    </source>
</reference>
<feature type="region of interest" description="Disordered" evidence="1">
    <location>
        <begin position="295"/>
        <end position="322"/>
    </location>
</feature>
<feature type="compositionally biased region" description="Basic residues" evidence="1">
    <location>
        <begin position="167"/>
        <end position="179"/>
    </location>
</feature>
<sequence length="349" mass="38331">MNLFCFSLEGSMDSLYEVVQSSSDAPPQPVPSRCSSRSCSRSCSPAVLLDDSAKWRGSERSISMETSHVQGTNCKKKKRRTHIYKSASDNEALDNPSCNTAIWQPAKSQGDLAHIANNHSEETRKTKHRSETKGGKGAHHSGTKKKEKSSSSQSVYVNGVMTESKPLVKRNQKTGKKPGGKSGKESSKKSHTSTVHSASAALSPPMGPLYPEVAYRSDRRLCLGKSSTLPAQENATSARCKDMVSLPGGATPTHTHHQRWSNPGDSCSAWGSIQHTCRRPLTEYRAYSQDFTTAGGKEWEDSRQKEKVQDDSLKRDCKPQIPPKVPRSITDVDLLEANVSFFHMVIVLK</sequence>
<comment type="caution">
    <text evidence="2">The sequence shown here is derived from an EMBL/GenBank/DDBJ whole genome shotgun (WGS) entry which is preliminary data.</text>
</comment>
<evidence type="ECO:0000313" key="3">
    <source>
        <dbReference type="Proteomes" id="UP001187415"/>
    </source>
</evidence>
<accession>A0AA88SRC7</accession>
<feature type="compositionally biased region" description="Basic and acidic residues" evidence="1">
    <location>
        <begin position="297"/>
        <end position="318"/>
    </location>
</feature>
<protein>
    <submittedName>
        <fullName evidence="2">Uncharacterized protein</fullName>
    </submittedName>
</protein>
<keyword evidence="3" id="KW-1185">Reference proteome</keyword>
<dbReference type="Proteomes" id="UP001187415">
    <property type="component" value="Unassembled WGS sequence"/>
</dbReference>
<proteinExistence type="predicted"/>
<feature type="compositionally biased region" description="Low complexity" evidence="1">
    <location>
        <begin position="192"/>
        <end position="201"/>
    </location>
</feature>
<organism evidence="2 3">
    <name type="scientific">Channa striata</name>
    <name type="common">Snakehead murrel</name>
    <name type="synonym">Ophicephalus striatus</name>
    <dbReference type="NCBI Taxonomy" id="64152"/>
    <lineage>
        <taxon>Eukaryota</taxon>
        <taxon>Metazoa</taxon>
        <taxon>Chordata</taxon>
        <taxon>Craniata</taxon>
        <taxon>Vertebrata</taxon>
        <taxon>Euteleostomi</taxon>
        <taxon>Actinopterygii</taxon>
        <taxon>Neopterygii</taxon>
        <taxon>Teleostei</taxon>
        <taxon>Neoteleostei</taxon>
        <taxon>Acanthomorphata</taxon>
        <taxon>Anabantaria</taxon>
        <taxon>Anabantiformes</taxon>
        <taxon>Channoidei</taxon>
        <taxon>Channidae</taxon>
        <taxon>Channa</taxon>
    </lineage>
</organism>
<evidence type="ECO:0000256" key="1">
    <source>
        <dbReference type="SAM" id="MobiDB-lite"/>
    </source>
</evidence>
<dbReference type="AlphaFoldDB" id="A0AA88SRC7"/>
<name>A0AA88SRC7_CHASR</name>
<feature type="region of interest" description="Disordered" evidence="1">
    <location>
        <begin position="120"/>
        <end position="208"/>
    </location>
</feature>
<feature type="compositionally biased region" description="Basic and acidic residues" evidence="1">
    <location>
        <begin position="120"/>
        <end position="134"/>
    </location>
</feature>
<gene>
    <name evidence="2" type="ORF">Q5P01_009968</name>
</gene>